<feature type="region of interest" description="Disordered" evidence="1">
    <location>
        <begin position="245"/>
        <end position="329"/>
    </location>
</feature>
<dbReference type="GO" id="GO:0046983">
    <property type="term" value="F:protein dimerization activity"/>
    <property type="evidence" value="ECO:0007669"/>
    <property type="project" value="InterPro"/>
</dbReference>
<feature type="compositionally biased region" description="Polar residues" evidence="1">
    <location>
        <begin position="102"/>
        <end position="111"/>
    </location>
</feature>
<evidence type="ECO:0000256" key="1">
    <source>
        <dbReference type="SAM" id="MobiDB-lite"/>
    </source>
</evidence>
<reference evidence="3" key="1">
    <citation type="journal article" date="2023" name="Mol. Biol. Evol.">
        <title>Third-Generation Sequencing Reveals the Adaptive Role of the Epigenome in Three Deep-Sea Polychaetes.</title>
        <authorList>
            <person name="Perez M."/>
            <person name="Aroh O."/>
            <person name="Sun Y."/>
            <person name="Lan Y."/>
            <person name="Juniper S.K."/>
            <person name="Young C.R."/>
            <person name="Angers B."/>
            <person name="Qian P.Y."/>
        </authorList>
    </citation>
    <scope>NUCLEOTIDE SEQUENCE</scope>
    <source>
        <strain evidence="3">P08H-3</strain>
    </source>
</reference>
<protein>
    <recommendedName>
        <fullName evidence="2">MADS-box domain-containing protein</fullName>
    </recommendedName>
</protein>
<accession>A0AAD9JSF6</accession>
<gene>
    <name evidence="3" type="ORF">LSH36_184g05000</name>
</gene>
<feature type="compositionally biased region" description="Polar residues" evidence="1">
    <location>
        <begin position="52"/>
        <end position="76"/>
    </location>
</feature>
<dbReference type="Proteomes" id="UP001208570">
    <property type="component" value="Unassembled WGS sequence"/>
</dbReference>
<proteinExistence type="predicted"/>
<name>A0AAD9JSF6_9ANNE</name>
<evidence type="ECO:0000313" key="3">
    <source>
        <dbReference type="EMBL" id="KAK2157805.1"/>
    </source>
</evidence>
<sequence length="329" mass="34330">MGRKKIQISRIGDERNRQMLRKKEMKGEGEDYNLQVYQNQNMSVSVPVHSSPGYQSPNHPQQQANILSSIPTSNTLMPPHTLPQGRLSPRPNSTGGMMDLSAASNGYPQQHSPNPVGGGGGGAGGKVPSPPGVSVNSRRGLRVVIPNSQGDGINQARTSNAQLATPVVSIATPSNPGNGNFPSGLPSAFPSDFTADLQSLAGFNTPGGLPGQWSHTQGPLTAAVQAAGLTNPHLTVSLASVSAPSSNVHSAHHQMNIKSEPISPPQEATVPSSQQLRPPSTGHSHNALPGHISPNHISNGPSNTPSPVPPDYDTPSAKRQRLTSDGWPS</sequence>
<feature type="compositionally biased region" description="Gly residues" evidence="1">
    <location>
        <begin position="116"/>
        <end position="125"/>
    </location>
</feature>
<dbReference type="InterPro" id="IPR002100">
    <property type="entry name" value="TF_MADSbox"/>
</dbReference>
<feature type="domain" description="MADS-box" evidence="2">
    <location>
        <begin position="1"/>
        <end position="27"/>
    </location>
</feature>
<feature type="region of interest" description="Disordered" evidence="1">
    <location>
        <begin position="41"/>
        <end position="137"/>
    </location>
</feature>
<comment type="caution">
    <text evidence="3">The sequence shown here is derived from an EMBL/GenBank/DDBJ whole genome shotgun (WGS) entry which is preliminary data.</text>
</comment>
<feature type="compositionally biased region" description="Polar residues" evidence="1">
    <location>
        <begin position="269"/>
        <end position="284"/>
    </location>
</feature>
<dbReference type="EMBL" id="JAODUP010000184">
    <property type="protein sequence ID" value="KAK2157805.1"/>
    <property type="molecule type" value="Genomic_DNA"/>
</dbReference>
<keyword evidence="4" id="KW-1185">Reference proteome</keyword>
<evidence type="ECO:0000259" key="2">
    <source>
        <dbReference type="PROSITE" id="PS50066"/>
    </source>
</evidence>
<dbReference type="GO" id="GO:0003677">
    <property type="term" value="F:DNA binding"/>
    <property type="evidence" value="ECO:0007669"/>
    <property type="project" value="InterPro"/>
</dbReference>
<dbReference type="AlphaFoldDB" id="A0AAD9JSF6"/>
<dbReference type="PROSITE" id="PS50066">
    <property type="entry name" value="MADS_BOX_2"/>
    <property type="match status" value="1"/>
</dbReference>
<evidence type="ECO:0000313" key="4">
    <source>
        <dbReference type="Proteomes" id="UP001208570"/>
    </source>
</evidence>
<organism evidence="3 4">
    <name type="scientific">Paralvinella palmiformis</name>
    <dbReference type="NCBI Taxonomy" id="53620"/>
    <lineage>
        <taxon>Eukaryota</taxon>
        <taxon>Metazoa</taxon>
        <taxon>Spiralia</taxon>
        <taxon>Lophotrochozoa</taxon>
        <taxon>Annelida</taxon>
        <taxon>Polychaeta</taxon>
        <taxon>Sedentaria</taxon>
        <taxon>Canalipalpata</taxon>
        <taxon>Terebellida</taxon>
        <taxon>Terebelliformia</taxon>
        <taxon>Alvinellidae</taxon>
        <taxon>Paralvinella</taxon>
    </lineage>
</organism>